<evidence type="ECO:0000313" key="2">
    <source>
        <dbReference type="Proteomes" id="UP000054995"/>
    </source>
</evidence>
<reference evidence="1 2" key="1">
    <citation type="submission" date="2015-01" db="EMBL/GenBank/DDBJ databases">
        <title>Evolution of Trichinella species and genotypes.</title>
        <authorList>
            <person name="Korhonen P.K."/>
            <person name="Edoardo P."/>
            <person name="Giuseppe L.R."/>
            <person name="Gasser R.B."/>
        </authorList>
    </citation>
    <scope>NUCLEOTIDE SEQUENCE [LARGE SCALE GENOMIC DNA]</scope>
    <source>
        <strain evidence="1">ISS470</strain>
    </source>
</reference>
<accession>A0A0V1FBI3</accession>
<gene>
    <name evidence="1" type="ORF">T4D_4575</name>
</gene>
<sequence>MIGCLPREMKRLQQLFCLVPPSVAFFQLGFHHQNALPISSRVHKYFSKECQATLTILQDLCTR</sequence>
<evidence type="ECO:0000313" key="1">
    <source>
        <dbReference type="EMBL" id="KRY83189.1"/>
    </source>
</evidence>
<dbReference type="AlphaFoldDB" id="A0A0V1FBI3"/>
<dbReference type="Proteomes" id="UP000054995">
    <property type="component" value="Unassembled WGS sequence"/>
</dbReference>
<keyword evidence="2" id="KW-1185">Reference proteome</keyword>
<proteinExistence type="predicted"/>
<name>A0A0V1FBI3_TRIPS</name>
<protein>
    <submittedName>
        <fullName evidence="1">Uncharacterized protein</fullName>
    </submittedName>
</protein>
<organism evidence="1 2">
    <name type="scientific">Trichinella pseudospiralis</name>
    <name type="common">Parasitic roundworm</name>
    <dbReference type="NCBI Taxonomy" id="6337"/>
    <lineage>
        <taxon>Eukaryota</taxon>
        <taxon>Metazoa</taxon>
        <taxon>Ecdysozoa</taxon>
        <taxon>Nematoda</taxon>
        <taxon>Enoplea</taxon>
        <taxon>Dorylaimia</taxon>
        <taxon>Trichinellida</taxon>
        <taxon>Trichinellidae</taxon>
        <taxon>Trichinella</taxon>
    </lineage>
</organism>
<dbReference type="EMBL" id="JYDT01000148">
    <property type="protein sequence ID" value="KRY83189.1"/>
    <property type="molecule type" value="Genomic_DNA"/>
</dbReference>
<comment type="caution">
    <text evidence="1">The sequence shown here is derived from an EMBL/GenBank/DDBJ whole genome shotgun (WGS) entry which is preliminary data.</text>
</comment>